<evidence type="ECO:0000313" key="8">
    <source>
        <dbReference type="EMBL" id="SEL47391.1"/>
    </source>
</evidence>
<keyword evidence="6 7" id="KW-0472">Membrane</keyword>
<organism evidence="8 9">
    <name type="scientific">Paraburkholderia caballeronis</name>
    <dbReference type="NCBI Taxonomy" id="416943"/>
    <lineage>
        <taxon>Bacteria</taxon>
        <taxon>Pseudomonadati</taxon>
        <taxon>Pseudomonadota</taxon>
        <taxon>Betaproteobacteria</taxon>
        <taxon>Burkholderiales</taxon>
        <taxon>Burkholderiaceae</taxon>
        <taxon>Paraburkholderia</taxon>
    </lineage>
</organism>
<reference evidence="9" key="1">
    <citation type="submission" date="2016-10" db="EMBL/GenBank/DDBJ databases">
        <authorList>
            <person name="Varghese N."/>
            <person name="Submissions S."/>
        </authorList>
    </citation>
    <scope>NUCLEOTIDE SEQUENCE [LARGE SCALE GENOMIC DNA]</scope>
    <source>
        <strain evidence="9">LMG 26416</strain>
    </source>
</reference>
<dbReference type="OrthoDB" id="9792760at2"/>
<comment type="similarity">
    <text evidence="2">Belongs to the DoxX family.</text>
</comment>
<gene>
    <name evidence="8" type="ORF">SAMN05192542_108113</name>
</gene>
<dbReference type="Pfam" id="PF07681">
    <property type="entry name" value="DoxX"/>
    <property type="match status" value="1"/>
</dbReference>
<comment type="subcellular location">
    <subcellularLocation>
        <location evidence="1">Cell membrane</location>
        <topology evidence="1">Multi-pass membrane protein</topology>
    </subcellularLocation>
</comment>
<dbReference type="EMBL" id="FOAJ01000008">
    <property type="protein sequence ID" value="SEL47391.1"/>
    <property type="molecule type" value="Genomic_DNA"/>
</dbReference>
<feature type="transmembrane region" description="Helical" evidence="7">
    <location>
        <begin position="7"/>
        <end position="26"/>
    </location>
</feature>
<proteinExistence type="inferred from homology"/>
<dbReference type="STRING" id="416943.SAMN05445871_4582"/>
<feature type="transmembrane region" description="Helical" evidence="7">
    <location>
        <begin position="46"/>
        <end position="67"/>
    </location>
</feature>
<keyword evidence="5 7" id="KW-1133">Transmembrane helix</keyword>
<dbReference type="RefSeq" id="WP_090549128.1">
    <property type="nucleotide sequence ID" value="NZ_FNSR01000002.1"/>
</dbReference>
<dbReference type="PANTHER" id="PTHR33452:SF1">
    <property type="entry name" value="INNER MEMBRANE PROTEIN YPHA-RELATED"/>
    <property type="match status" value="1"/>
</dbReference>
<dbReference type="InterPro" id="IPR051907">
    <property type="entry name" value="DoxX-like_oxidoreductase"/>
</dbReference>
<evidence type="ECO:0000256" key="2">
    <source>
        <dbReference type="ARBA" id="ARBA00006679"/>
    </source>
</evidence>
<evidence type="ECO:0000313" key="9">
    <source>
        <dbReference type="Proteomes" id="UP000199120"/>
    </source>
</evidence>
<feature type="transmembrane region" description="Helical" evidence="7">
    <location>
        <begin position="74"/>
        <end position="93"/>
    </location>
</feature>
<keyword evidence="9" id="KW-1185">Reference proteome</keyword>
<dbReference type="AlphaFoldDB" id="A0A1H7QH20"/>
<protein>
    <submittedName>
        <fullName evidence="8">Putative oxidoreductase</fullName>
    </submittedName>
</protein>
<keyword evidence="4 7" id="KW-0812">Transmembrane</keyword>
<name>A0A1H7QH20_9BURK</name>
<dbReference type="GO" id="GO:0005886">
    <property type="term" value="C:plasma membrane"/>
    <property type="evidence" value="ECO:0007669"/>
    <property type="project" value="UniProtKB-SubCell"/>
</dbReference>
<evidence type="ECO:0000256" key="5">
    <source>
        <dbReference type="ARBA" id="ARBA00022989"/>
    </source>
</evidence>
<evidence type="ECO:0000256" key="4">
    <source>
        <dbReference type="ARBA" id="ARBA00022692"/>
    </source>
</evidence>
<evidence type="ECO:0000256" key="6">
    <source>
        <dbReference type="ARBA" id="ARBA00023136"/>
    </source>
</evidence>
<accession>A0A1H7QH20</accession>
<dbReference type="PANTHER" id="PTHR33452">
    <property type="entry name" value="OXIDOREDUCTASE CATD-RELATED"/>
    <property type="match status" value="1"/>
</dbReference>
<sequence>MMRSADSLIIFVARVALAVLFLWGGAMKLMGYAGFIGYLQTRGVPYPQLAAPIAIAIELLGSIALVFGIRTRAVGFAMAVYAVVTAVFGHDFWNVTEAAMQQDVAVHFWKNLAIAGGFLLLMVTGAGRLSVDAMRTPRGGLRG</sequence>
<evidence type="ECO:0000256" key="1">
    <source>
        <dbReference type="ARBA" id="ARBA00004651"/>
    </source>
</evidence>
<evidence type="ECO:0000256" key="7">
    <source>
        <dbReference type="SAM" id="Phobius"/>
    </source>
</evidence>
<dbReference type="InterPro" id="IPR032808">
    <property type="entry name" value="DoxX"/>
</dbReference>
<dbReference type="Proteomes" id="UP000199120">
    <property type="component" value="Unassembled WGS sequence"/>
</dbReference>
<feature type="transmembrane region" description="Helical" evidence="7">
    <location>
        <begin position="113"/>
        <end position="131"/>
    </location>
</feature>
<evidence type="ECO:0000256" key="3">
    <source>
        <dbReference type="ARBA" id="ARBA00022475"/>
    </source>
</evidence>
<keyword evidence="3" id="KW-1003">Cell membrane</keyword>